<keyword evidence="3" id="KW-1185">Reference proteome</keyword>
<dbReference type="KEGG" id="gmw:113509109"/>
<dbReference type="InterPro" id="IPR034913">
    <property type="entry name" value="mS27/PTCD2"/>
</dbReference>
<feature type="compositionally biased region" description="Polar residues" evidence="2">
    <location>
        <begin position="413"/>
        <end position="429"/>
    </location>
</feature>
<organism evidence="3 4">
    <name type="scientific">Galleria mellonella</name>
    <name type="common">Greater wax moth</name>
    <dbReference type="NCBI Taxonomy" id="7137"/>
    <lineage>
        <taxon>Eukaryota</taxon>
        <taxon>Metazoa</taxon>
        <taxon>Ecdysozoa</taxon>
        <taxon>Arthropoda</taxon>
        <taxon>Hexapoda</taxon>
        <taxon>Insecta</taxon>
        <taxon>Pterygota</taxon>
        <taxon>Neoptera</taxon>
        <taxon>Endopterygota</taxon>
        <taxon>Lepidoptera</taxon>
        <taxon>Glossata</taxon>
        <taxon>Ditrysia</taxon>
        <taxon>Pyraloidea</taxon>
        <taxon>Pyralidae</taxon>
        <taxon>Galleriinae</taxon>
        <taxon>Galleria</taxon>
    </lineage>
</organism>
<dbReference type="Pfam" id="PF10037">
    <property type="entry name" value="MRP-S27"/>
    <property type="match status" value="1"/>
</dbReference>
<dbReference type="PANTHER" id="PTHR21393:SF0">
    <property type="entry name" value="SMALL RIBOSOMAL SUBUNIT PROTEIN MS27"/>
    <property type="match status" value="1"/>
</dbReference>
<gene>
    <name evidence="4" type="primary">LOC113509109</name>
</gene>
<sequence>MLRVIRNICIQRKIFLTTYVQTKNFLTNEYKCLDAWNKQISSSLLNRINLTDFYNTLDQHVSSKGIISALDVDIFANAIKDPNYLEELKDLLLKLRLSSETGNMLESTHHATIRNFIQYERIQELIEILKDPLNFGLFLDDFTANILLDKLITSSNYEQAANVAALVMLQEEYNNDITCALCQYACYKYIIDYIKPEIIEPVVEKPKKVEEIKIRVKYLRNPYFDDHFDLKDLYTLSGKTLAWISEKTVTNLNKNLQLIGWLTYKKYNKLETLCNNIVQDNSSKIYPEVIELLKRESNNVEEQSKLILENCILALKNVKLSEASLEESLKTHIENAINKVQNKDIANQQKLFKLWEEVRQEKLEDQTKRLDRAKRLQLIQEKEVKMKEEEQKLWFFENQDSIDLEIEEKENLTEASSTKNETSKSSDNNYIPPEILPKRK</sequence>
<dbReference type="RefSeq" id="XP_026748194.2">
    <property type="nucleotide sequence ID" value="XM_026892393.3"/>
</dbReference>
<name>A0A6J1W730_GALME</name>
<accession>A0A6J1W730</accession>
<dbReference type="AlphaFoldDB" id="A0A6J1W730"/>
<evidence type="ECO:0000256" key="2">
    <source>
        <dbReference type="SAM" id="MobiDB-lite"/>
    </source>
</evidence>
<comment type="subcellular location">
    <subcellularLocation>
        <location evidence="1">Mitochondrion</location>
    </subcellularLocation>
</comment>
<dbReference type="InParanoid" id="A0A6J1W730"/>
<proteinExistence type="predicted"/>
<feature type="region of interest" description="Disordered" evidence="2">
    <location>
        <begin position="409"/>
        <end position="440"/>
    </location>
</feature>
<dbReference type="GO" id="GO:0005739">
    <property type="term" value="C:mitochondrion"/>
    <property type="evidence" value="ECO:0007669"/>
    <property type="project" value="UniProtKB-SubCell"/>
</dbReference>
<evidence type="ECO:0000313" key="4">
    <source>
        <dbReference type="RefSeq" id="XP_026748194.2"/>
    </source>
</evidence>
<evidence type="ECO:0000256" key="1">
    <source>
        <dbReference type="ARBA" id="ARBA00004173"/>
    </source>
</evidence>
<reference evidence="4" key="1">
    <citation type="submission" date="2025-08" db="UniProtKB">
        <authorList>
            <consortium name="RefSeq"/>
        </authorList>
    </citation>
    <scope>IDENTIFICATION</scope>
    <source>
        <tissue evidence="4">Whole larvae</tissue>
    </source>
</reference>
<dbReference type="FunCoup" id="A0A6J1W730">
    <property type="interactions" value="480"/>
</dbReference>
<dbReference type="GeneID" id="113509109"/>
<evidence type="ECO:0000313" key="3">
    <source>
        <dbReference type="Proteomes" id="UP001652740"/>
    </source>
</evidence>
<dbReference type="PANTHER" id="PTHR21393">
    <property type="entry name" value="MITOCHONDRIAL 28S RIBOSOMAL PROTEIN S27"/>
    <property type="match status" value="1"/>
</dbReference>
<dbReference type="InterPro" id="IPR019266">
    <property type="entry name" value="Ribosomal_mS27"/>
</dbReference>
<dbReference type="Proteomes" id="UP001652740">
    <property type="component" value="Unplaced"/>
</dbReference>
<protein>
    <submittedName>
        <fullName evidence="4">Uncharacterized protein LOC113509109</fullName>
    </submittedName>
</protein>